<sequence length="131" mass="14458">MTPPLHPPSVPIKQRQLSRRVVGQSISPSFVKNKVGSKCNAMRCGILCCVFCFVSAFWPSPSRHVTAPLHSFFPSSLPPAHTHAQCAWAGFDFCKGKSSDVTEDKKLDKTERERESRRLSPVDPGAFSTLS</sequence>
<comment type="caution">
    <text evidence="2">The sequence shown here is derived from an EMBL/GenBank/DDBJ whole genome shotgun (WGS) entry which is preliminary data.</text>
</comment>
<feature type="compositionally biased region" description="Basic and acidic residues" evidence="1">
    <location>
        <begin position="97"/>
        <end position="120"/>
    </location>
</feature>
<dbReference type="AlphaFoldDB" id="A0A9W4U4M8"/>
<keyword evidence="3" id="KW-1185">Reference proteome</keyword>
<reference evidence="2" key="1">
    <citation type="submission" date="2023-01" db="EMBL/GenBank/DDBJ databases">
        <authorList>
            <person name="Van Ghelder C."/>
            <person name="Rancurel C."/>
        </authorList>
    </citation>
    <scope>NUCLEOTIDE SEQUENCE</scope>
    <source>
        <strain evidence="2">CNCM I-4278</strain>
    </source>
</reference>
<organism evidence="2 3">
    <name type="scientific">Periconia digitata</name>
    <dbReference type="NCBI Taxonomy" id="1303443"/>
    <lineage>
        <taxon>Eukaryota</taxon>
        <taxon>Fungi</taxon>
        <taxon>Dikarya</taxon>
        <taxon>Ascomycota</taxon>
        <taxon>Pezizomycotina</taxon>
        <taxon>Dothideomycetes</taxon>
        <taxon>Pleosporomycetidae</taxon>
        <taxon>Pleosporales</taxon>
        <taxon>Massarineae</taxon>
        <taxon>Periconiaceae</taxon>
        <taxon>Periconia</taxon>
    </lineage>
</organism>
<dbReference type="EMBL" id="CAOQHR010000001">
    <property type="protein sequence ID" value="CAI6260546.1"/>
    <property type="molecule type" value="Genomic_DNA"/>
</dbReference>
<name>A0A9W4U4M8_9PLEO</name>
<accession>A0A9W4U4M8</accession>
<feature type="region of interest" description="Disordered" evidence="1">
    <location>
        <begin position="97"/>
        <end position="131"/>
    </location>
</feature>
<evidence type="ECO:0000256" key="1">
    <source>
        <dbReference type="SAM" id="MobiDB-lite"/>
    </source>
</evidence>
<protein>
    <submittedName>
        <fullName evidence="2">Uncharacterized protein</fullName>
    </submittedName>
</protein>
<gene>
    <name evidence="2" type="ORF">PDIGIT_LOCUS1330</name>
</gene>
<evidence type="ECO:0000313" key="2">
    <source>
        <dbReference type="EMBL" id="CAI6260546.1"/>
    </source>
</evidence>
<dbReference type="Proteomes" id="UP001152607">
    <property type="component" value="Unassembled WGS sequence"/>
</dbReference>
<evidence type="ECO:0000313" key="3">
    <source>
        <dbReference type="Proteomes" id="UP001152607"/>
    </source>
</evidence>
<proteinExistence type="predicted"/>